<gene>
    <name evidence="2" type="ORF">EDM52_20300</name>
</gene>
<keyword evidence="1" id="KW-0472">Membrane</keyword>
<proteinExistence type="predicted"/>
<evidence type="ECO:0000313" key="3">
    <source>
        <dbReference type="Proteomes" id="UP000282028"/>
    </source>
</evidence>
<sequence length="62" mass="6714">MHAKKRPITGIFLLSILISILLFFIMGALGVGRGSDGALFAIACVISIQISFLTAFVMSKWK</sequence>
<comment type="caution">
    <text evidence="2">The sequence shown here is derived from an EMBL/GenBank/DDBJ whole genome shotgun (WGS) entry which is preliminary data.</text>
</comment>
<dbReference type="Proteomes" id="UP000282028">
    <property type="component" value="Unassembled WGS sequence"/>
</dbReference>
<feature type="transmembrane region" description="Helical" evidence="1">
    <location>
        <begin position="12"/>
        <end position="32"/>
    </location>
</feature>
<dbReference type="RefSeq" id="WP_122910766.1">
    <property type="nucleotide sequence ID" value="NZ_CBCSBE010000014.1"/>
</dbReference>
<reference evidence="2 3" key="1">
    <citation type="submission" date="2018-10" db="EMBL/GenBank/DDBJ databases">
        <title>Phylogenomics of Brevibacillus.</title>
        <authorList>
            <person name="Dunlap C."/>
        </authorList>
    </citation>
    <scope>NUCLEOTIDE SEQUENCE [LARGE SCALE GENOMIC DNA]</scope>
    <source>
        <strain evidence="2 3">JCM 12215</strain>
    </source>
</reference>
<keyword evidence="1" id="KW-0812">Transmembrane</keyword>
<dbReference type="AlphaFoldDB" id="A0A3M8BYG5"/>
<keyword evidence="3" id="KW-1185">Reference proteome</keyword>
<dbReference type="EMBL" id="RHHR01000044">
    <property type="protein sequence ID" value="RNB68466.1"/>
    <property type="molecule type" value="Genomic_DNA"/>
</dbReference>
<protein>
    <submittedName>
        <fullName evidence="2">Uncharacterized protein</fullName>
    </submittedName>
</protein>
<accession>A0A3M8BYG5</accession>
<name>A0A3M8BYG5_9BACL</name>
<evidence type="ECO:0000313" key="2">
    <source>
        <dbReference type="EMBL" id="RNB68466.1"/>
    </source>
</evidence>
<keyword evidence="1" id="KW-1133">Transmembrane helix</keyword>
<feature type="transmembrane region" description="Helical" evidence="1">
    <location>
        <begin position="38"/>
        <end position="58"/>
    </location>
</feature>
<organism evidence="2 3">
    <name type="scientific">Brevibacillus invocatus</name>
    <dbReference type="NCBI Taxonomy" id="173959"/>
    <lineage>
        <taxon>Bacteria</taxon>
        <taxon>Bacillati</taxon>
        <taxon>Bacillota</taxon>
        <taxon>Bacilli</taxon>
        <taxon>Bacillales</taxon>
        <taxon>Paenibacillaceae</taxon>
        <taxon>Brevibacillus</taxon>
    </lineage>
</organism>
<evidence type="ECO:0000256" key="1">
    <source>
        <dbReference type="SAM" id="Phobius"/>
    </source>
</evidence>